<dbReference type="Proteomes" id="UP000195141">
    <property type="component" value="Chromosome"/>
</dbReference>
<gene>
    <name evidence="5" type="ORF">A5888_000264</name>
    <name evidence="4" type="ORF">A5888_000312</name>
</gene>
<name>A0A242KCI8_9ENTE</name>
<dbReference type="AlphaFoldDB" id="A0A242KCI8"/>
<proteinExistence type="predicted"/>
<dbReference type="Pfam" id="PF00583">
    <property type="entry name" value="Acetyltransf_1"/>
    <property type="match status" value="1"/>
</dbReference>
<dbReference type="OrthoDB" id="7163760at2"/>
<evidence type="ECO:0000313" key="4">
    <source>
        <dbReference type="EMBL" id="OTP18498.1"/>
    </source>
</evidence>
<sequence>MYADTFFIVAHIKKEKGELRLKKFEWKKVLTNKEKAQVLALKERSEKLQPIHYKLDLGFTEGEKWYATHMLYWVGEELVGYGWALSFDSSELEATLISPKMAEHLPAILTEIQRYGKEQSVKSIVLIADSSDTVLAEAFKERKIKKQFSEYYMLLDMKKAKSNEQTGIKLVSPEQTDLEVLEQLLGGRPIEEDLANTFVYKEDKELLACIRLEETQKEWGIFGFVVDQSQRGKGLGRKVMDAAIQQMFASDPKSIYLEVETDNVPAYPLYLSTGFVVRNQYDYYELIK</sequence>
<feature type="domain" description="N-acetyltransferase" evidence="3">
    <location>
        <begin position="155"/>
        <end position="288"/>
    </location>
</feature>
<dbReference type="InterPro" id="IPR000182">
    <property type="entry name" value="GNAT_dom"/>
</dbReference>
<dbReference type="InterPro" id="IPR016181">
    <property type="entry name" value="Acyl_CoA_acyltransferase"/>
</dbReference>
<evidence type="ECO:0000259" key="3">
    <source>
        <dbReference type="PROSITE" id="PS51186"/>
    </source>
</evidence>
<dbReference type="PROSITE" id="PS51186">
    <property type="entry name" value="GNAT"/>
    <property type="match status" value="1"/>
</dbReference>
<evidence type="ECO:0000313" key="5">
    <source>
        <dbReference type="EMBL" id="WYJ88545.1"/>
    </source>
</evidence>
<dbReference type="CDD" id="cd04301">
    <property type="entry name" value="NAT_SF"/>
    <property type="match status" value="1"/>
</dbReference>
<organism evidence="4">
    <name type="scientific">Candidatus Enterococcus clewellii</name>
    <dbReference type="NCBI Taxonomy" id="1834193"/>
    <lineage>
        <taxon>Bacteria</taxon>
        <taxon>Bacillati</taxon>
        <taxon>Bacillota</taxon>
        <taxon>Bacilli</taxon>
        <taxon>Lactobacillales</taxon>
        <taxon>Enterococcaceae</taxon>
        <taxon>Enterococcus</taxon>
    </lineage>
</organism>
<reference evidence="5" key="2">
    <citation type="submission" date="2017-05" db="EMBL/GenBank/DDBJ databases">
        <authorList>
            <consortium name="The Broad Institute Genomics Platform"/>
            <consortium name="The Broad Institute Genomic Center for Infectious Diseases"/>
            <person name="Earl A."/>
            <person name="Manson A."/>
            <person name="Schwartman J."/>
            <person name="Gilmore M."/>
            <person name="Abouelleil A."/>
            <person name="Cao P."/>
            <person name="Chapman S."/>
            <person name="Cusick C."/>
            <person name="Shea T."/>
            <person name="Young S."/>
            <person name="Neafsey D."/>
            <person name="Nusbaum C."/>
            <person name="Birren B."/>
        </authorList>
    </citation>
    <scope>NUCLEOTIDE SEQUENCE</scope>
    <source>
        <strain evidence="5">9E7_DIV0242</strain>
    </source>
</reference>
<reference evidence="5" key="3">
    <citation type="submission" date="2024-03" db="EMBL/GenBank/DDBJ databases">
        <title>The Genome Sequence of Enterococcus sp. DIV0242b.</title>
        <authorList>
            <consortium name="The Broad Institute Genomics Platform"/>
            <consortium name="The Broad Institute Microbial Omics Core"/>
            <consortium name="The Broad Institute Genomic Center for Infectious Diseases"/>
            <person name="Earl A."/>
            <person name="Manson A."/>
            <person name="Gilmore M."/>
            <person name="Schwartman J."/>
            <person name="Shea T."/>
            <person name="Abouelleil A."/>
            <person name="Cao P."/>
            <person name="Chapman S."/>
            <person name="Cusick C."/>
            <person name="Young S."/>
            <person name="Neafsey D."/>
            <person name="Nusbaum C."/>
            <person name="Birren B."/>
        </authorList>
    </citation>
    <scope>NUCLEOTIDE SEQUENCE</scope>
    <source>
        <strain evidence="5">9E7_DIV0242</strain>
    </source>
</reference>
<dbReference type="SUPFAM" id="SSF55729">
    <property type="entry name" value="Acyl-CoA N-acyltransferases (Nat)"/>
    <property type="match status" value="1"/>
</dbReference>
<keyword evidence="1" id="KW-0808">Transferase</keyword>
<keyword evidence="6" id="KW-1185">Reference proteome</keyword>
<protein>
    <recommendedName>
        <fullName evidence="3">N-acetyltransferase domain-containing protein</fullName>
    </recommendedName>
</protein>
<evidence type="ECO:0000313" key="6">
    <source>
        <dbReference type="Proteomes" id="UP000195141"/>
    </source>
</evidence>
<evidence type="ECO:0000256" key="2">
    <source>
        <dbReference type="ARBA" id="ARBA00023315"/>
    </source>
</evidence>
<accession>A0A242KCI8</accession>
<dbReference type="PANTHER" id="PTHR43420:SF47">
    <property type="entry name" value="N-ACETYLTRANSFERASE DOMAIN-CONTAINING PROTEIN"/>
    <property type="match status" value="1"/>
</dbReference>
<dbReference type="InterPro" id="IPR050680">
    <property type="entry name" value="YpeA/RimI_acetyltransf"/>
</dbReference>
<reference evidence="4" key="1">
    <citation type="submission" date="2017-05" db="EMBL/GenBank/DDBJ databases">
        <title>The Genome Sequence of Enterococcus sp. 9E7_DIV0242.</title>
        <authorList>
            <consortium name="The Broad Institute Genomics Platform"/>
            <consortium name="The Broad Institute Genomic Center for Infectious Diseases"/>
            <person name="Earl A."/>
            <person name="Manson A."/>
            <person name="Schwartman J."/>
            <person name="Gilmore M."/>
            <person name="Abouelleil A."/>
            <person name="Cao P."/>
            <person name="Chapman S."/>
            <person name="Cusick C."/>
            <person name="Shea T."/>
            <person name="Young S."/>
            <person name="Neafsey D."/>
            <person name="Nusbaum C."/>
            <person name="Birren B."/>
        </authorList>
    </citation>
    <scope>NUCLEOTIDE SEQUENCE [LARGE SCALE GENOMIC DNA]</scope>
    <source>
        <strain evidence="4">9E7_DIV0242</strain>
    </source>
</reference>
<dbReference type="EMBL" id="NGMM01000001">
    <property type="protein sequence ID" value="OTP18498.1"/>
    <property type="molecule type" value="Genomic_DNA"/>
</dbReference>
<dbReference type="GO" id="GO:0016747">
    <property type="term" value="F:acyltransferase activity, transferring groups other than amino-acyl groups"/>
    <property type="evidence" value="ECO:0007669"/>
    <property type="project" value="InterPro"/>
</dbReference>
<dbReference type="EMBL" id="CP147247">
    <property type="protein sequence ID" value="WYJ88545.1"/>
    <property type="molecule type" value="Genomic_DNA"/>
</dbReference>
<keyword evidence="2" id="KW-0012">Acyltransferase</keyword>
<evidence type="ECO:0000256" key="1">
    <source>
        <dbReference type="ARBA" id="ARBA00022679"/>
    </source>
</evidence>
<dbReference type="PANTHER" id="PTHR43420">
    <property type="entry name" value="ACETYLTRANSFERASE"/>
    <property type="match status" value="1"/>
</dbReference>
<dbReference type="Gene3D" id="3.40.630.30">
    <property type="match status" value="1"/>
</dbReference>